<dbReference type="AlphaFoldDB" id="A0A0E9SZK5"/>
<evidence type="ECO:0000313" key="1">
    <source>
        <dbReference type="EMBL" id="JAH45933.1"/>
    </source>
</evidence>
<protein>
    <submittedName>
        <fullName evidence="1">Uncharacterized protein</fullName>
    </submittedName>
</protein>
<reference evidence="1" key="2">
    <citation type="journal article" date="2015" name="Fish Shellfish Immunol.">
        <title>Early steps in the European eel (Anguilla anguilla)-Vibrio vulnificus interaction in the gills: Role of the RtxA13 toxin.</title>
        <authorList>
            <person name="Callol A."/>
            <person name="Pajuelo D."/>
            <person name="Ebbesson L."/>
            <person name="Teles M."/>
            <person name="MacKenzie S."/>
            <person name="Amaro C."/>
        </authorList>
    </citation>
    <scope>NUCLEOTIDE SEQUENCE</scope>
</reference>
<dbReference type="EMBL" id="GBXM01062644">
    <property type="protein sequence ID" value="JAH45933.1"/>
    <property type="molecule type" value="Transcribed_RNA"/>
</dbReference>
<sequence length="28" mass="3248">MRLCVHYVNTAAESHFSSRERKLGLQTI</sequence>
<reference evidence="1" key="1">
    <citation type="submission" date="2014-11" db="EMBL/GenBank/DDBJ databases">
        <authorList>
            <person name="Amaro Gonzalez C."/>
        </authorList>
    </citation>
    <scope>NUCLEOTIDE SEQUENCE</scope>
</reference>
<proteinExistence type="predicted"/>
<accession>A0A0E9SZK5</accession>
<name>A0A0E9SZK5_ANGAN</name>
<organism evidence="1">
    <name type="scientific">Anguilla anguilla</name>
    <name type="common">European freshwater eel</name>
    <name type="synonym">Muraena anguilla</name>
    <dbReference type="NCBI Taxonomy" id="7936"/>
    <lineage>
        <taxon>Eukaryota</taxon>
        <taxon>Metazoa</taxon>
        <taxon>Chordata</taxon>
        <taxon>Craniata</taxon>
        <taxon>Vertebrata</taxon>
        <taxon>Euteleostomi</taxon>
        <taxon>Actinopterygii</taxon>
        <taxon>Neopterygii</taxon>
        <taxon>Teleostei</taxon>
        <taxon>Anguilliformes</taxon>
        <taxon>Anguillidae</taxon>
        <taxon>Anguilla</taxon>
    </lineage>
</organism>